<gene>
    <name evidence="2" type="ORF">V1264_024216</name>
</gene>
<comment type="caution">
    <text evidence="2">The sequence shown here is derived from an EMBL/GenBank/DDBJ whole genome shotgun (WGS) entry which is preliminary data.</text>
</comment>
<name>A0AAN9ALB2_9CAEN</name>
<keyword evidence="3" id="KW-1185">Reference proteome</keyword>
<protein>
    <submittedName>
        <fullName evidence="2">Uncharacterized protein</fullName>
    </submittedName>
</protein>
<proteinExistence type="predicted"/>
<keyword evidence="1" id="KW-0472">Membrane</keyword>
<evidence type="ECO:0000256" key="1">
    <source>
        <dbReference type="SAM" id="Phobius"/>
    </source>
</evidence>
<feature type="transmembrane region" description="Helical" evidence="1">
    <location>
        <begin position="190"/>
        <end position="213"/>
    </location>
</feature>
<evidence type="ECO:0000313" key="3">
    <source>
        <dbReference type="Proteomes" id="UP001374579"/>
    </source>
</evidence>
<organism evidence="2 3">
    <name type="scientific">Littorina saxatilis</name>
    <dbReference type="NCBI Taxonomy" id="31220"/>
    <lineage>
        <taxon>Eukaryota</taxon>
        <taxon>Metazoa</taxon>
        <taxon>Spiralia</taxon>
        <taxon>Lophotrochozoa</taxon>
        <taxon>Mollusca</taxon>
        <taxon>Gastropoda</taxon>
        <taxon>Caenogastropoda</taxon>
        <taxon>Littorinimorpha</taxon>
        <taxon>Littorinoidea</taxon>
        <taxon>Littorinidae</taxon>
        <taxon>Littorina</taxon>
    </lineage>
</organism>
<reference evidence="2 3" key="1">
    <citation type="submission" date="2024-02" db="EMBL/GenBank/DDBJ databases">
        <title>Chromosome-scale genome assembly of the rough periwinkle Littorina saxatilis.</title>
        <authorList>
            <person name="De Jode A."/>
            <person name="Faria R."/>
            <person name="Formenti G."/>
            <person name="Sims Y."/>
            <person name="Smith T.P."/>
            <person name="Tracey A."/>
            <person name="Wood J.M.D."/>
            <person name="Zagrodzka Z.B."/>
            <person name="Johannesson K."/>
            <person name="Butlin R.K."/>
            <person name="Leder E.H."/>
        </authorList>
    </citation>
    <scope>NUCLEOTIDE SEQUENCE [LARGE SCALE GENOMIC DNA]</scope>
    <source>
        <strain evidence="2">Snail1</strain>
        <tissue evidence="2">Muscle</tissue>
    </source>
</reference>
<keyword evidence="1" id="KW-0812">Transmembrane</keyword>
<sequence length="219" mass="23989">MPQHKRAPSIGVSFLVRAESVISLAWAVRRSWIDKLANSWNGKYTLCKAGAVSEDMAAVTCTYPLNLNQTKRSFCVIHYEGSEKRTDVVTACSWEGAELLCVFEEGFHFRHHTVSDEFTVELPIQKGTGEFSCDTIPPDIGVTVEKCTLSSTDSGVDENVSTNTTVNPIPRAARPAQDSDKCGCVTSKGLLAASVVLSTTIVVLSILLVALYVHYKRFR</sequence>
<evidence type="ECO:0000313" key="2">
    <source>
        <dbReference type="EMBL" id="KAK7088977.1"/>
    </source>
</evidence>
<dbReference type="EMBL" id="JBAMIC010003457">
    <property type="protein sequence ID" value="KAK7088977.1"/>
    <property type="molecule type" value="Genomic_DNA"/>
</dbReference>
<keyword evidence="1" id="KW-1133">Transmembrane helix</keyword>
<dbReference type="AlphaFoldDB" id="A0AAN9ALB2"/>
<accession>A0AAN9ALB2</accession>
<dbReference type="Proteomes" id="UP001374579">
    <property type="component" value="Unassembled WGS sequence"/>
</dbReference>